<dbReference type="EMBL" id="SPHZ02000006">
    <property type="protein sequence ID" value="KAF0915693.1"/>
    <property type="molecule type" value="Genomic_DNA"/>
</dbReference>
<evidence type="ECO:0000313" key="5">
    <source>
        <dbReference type="Proteomes" id="UP000479710"/>
    </source>
</evidence>
<protein>
    <recommendedName>
        <fullName evidence="6">DRBM domain-containing protein</fullName>
    </recommendedName>
</protein>
<dbReference type="AlphaFoldDB" id="A0A6G1DVJ7"/>
<feature type="compositionally biased region" description="Basic and acidic residues" evidence="3">
    <location>
        <begin position="335"/>
        <end position="345"/>
    </location>
</feature>
<dbReference type="GO" id="GO:0003723">
    <property type="term" value="F:RNA binding"/>
    <property type="evidence" value="ECO:0007669"/>
    <property type="project" value="UniProtKB-KW"/>
</dbReference>
<evidence type="ECO:0000256" key="2">
    <source>
        <dbReference type="ARBA" id="ARBA00022884"/>
    </source>
</evidence>
<dbReference type="PANTHER" id="PTHR46031">
    <property type="match status" value="1"/>
</dbReference>
<dbReference type="PANTHER" id="PTHR46031:SF37">
    <property type="entry name" value="DRBM DOMAIN-CONTAINING PROTEIN"/>
    <property type="match status" value="1"/>
</dbReference>
<evidence type="ECO:0008006" key="6">
    <source>
        <dbReference type="Google" id="ProtNLM"/>
    </source>
</evidence>
<feature type="region of interest" description="Disordered" evidence="3">
    <location>
        <begin position="329"/>
        <end position="352"/>
    </location>
</feature>
<evidence type="ECO:0000256" key="3">
    <source>
        <dbReference type="SAM" id="MobiDB-lite"/>
    </source>
</evidence>
<dbReference type="OrthoDB" id="620161at2759"/>
<evidence type="ECO:0000313" key="4">
    <source>
        <dbReference type="EMBL" id="KAF0915693.1"/>
    </source>
</evidence>
<dbReference type="SUPFAM" id="SSF54768">
    <property type="entry name" value="dsRNA-binding domain-like"/>
    <property type="match status" value="1"/>
</dbReference>
<comment type="caution">
    <text evidence="4">The sequence shown here is derived from an EMBL/GenBank/DDBJ whole genome shotgun (WGS) entry which is preliminary data.</text>
</comment>
<keyword evidence="2" id="KW-0694">RNA-binding</keyword>
<reference evidence="4 5" key="1">
    <citation type="submission" date="2019-11" db="EMBL/GenBank/DDBJ databases">
        <title>Whole genome sequence of Oryza granulata.</title>
        <authorList>
            <person name="Li W."/>
        </authorList>
    </citation>
    <scope>NUCLEOTIDE SEQUENCE [LARGE SCALE GENOMIC DNA]</scope>
    <source>
        <strain evidence="5">cv. Menghai</strain>
        <tissue evidence="4">Leaf</tissue>
    </source>
</reference>
<sequence length="352" mass="39427">MLSNANTKGCGSGYLCSEMEGAPNKPFISFAGLRNEKFTSSSHHREPEQTDSVTEEYTCAEFTEALRSIDQEAISCKVILYDFSMRANITKPSYLTVKSDGICSNFISSVLVGGCEYTGDGATTWEEAKENAARVVIKSILATRNNYMLESIRSNKPTGTTAQVQQSSQTSIHPAVTFAPTNTGYIPCAPHYQLRASFVPHEQIQWRHPSNTHVPVLSHEQMQWRHPTAHLPFLPHQQMQWRHPPTPTPFLPHGQMQRHDPAVEMPFLPAEQIQWNAPIAYTPPEIMQMWQLPQSISSSNPVLQNGLYSNTVQDDDMIVEVGSYEEGMTLSGTKRKMDQSEEPKGKQARTSQ</sequence>
<proteinExistence type="predicted"/>
<accession>A0A6G1DVJ7</accession>
<keyword evidence="5" id="KW-1185">Reference proteome</keyword>
<gene>
    <name evidence="4" type="ORF">E2562_037834</name>
</gene>
<dbReference type="Proteomes" id="UP000479710">
    <property type="component" value="Unassembled WGS sequence"/>
</dbReference>
<keyword evidence="1" id="KW-0677">Repeat</keyword>
<dbReference type="Gene3D" id="3.30.160.20">
    <property type="match status" value="1"/>
</dbReference>
<name>A0A6G1DVJ7_9ORYZ</name>
<evidence type="ECO:0000256" key="1">
    <source>
        <dbReference type="ARBA" id="ARBA00022737"/>
    </source>
</evidence>
<organism evidence="4 5">
    <name type="scientific">Oryza meyeriana var. granulata</name>
    <dbReference type="NCBI Taxonomy" id="110450"/>
    <lineage>
        <taxon>Eukaryota</taxon>
        <taxon>Viridiplantae</taxon>
        <taxon>Streptophyta</taxon>
        <taxon>Embryophyta</taxon>
        <taxon>Tracheophyta</taxon>
        <taxon>Spermatophyta</taxon>
        <taxon>Magnoliopsida</taxon>
        <taxon>Liliopsida</taxon>
        <taxon>Poales</taxon>
        <taxon>Poaceae</taxon>
        <taxon>BOP clade</taxon>
        <taxon>Oryzoideae</taxon>
        <taxon>Oryzeae</taxon>
        <taxon>Oryzinae</taxon>
        <taxon>Oryza</taxon>
        <taxon>Oryza meyeriana</taxon>
    </lineage>
</organism>